<evidence type="ECO:0000256" key="4">
    <source>
        <dbReference type="ARBA" id="ARBA00022763"/>
    </source>
</evidence>
<dbReference type="KEGG" id="moz:MoryE10_08250"/>
<evidence type="ECO:0000256" key="13">
    <source>
        <dbReference type="PIRSR" id="PIRSR603561-1"/>
    </source>
</evidence>
<feature type="domain" description="Nudix hydrolase" evidence="15">
    <location>
        <begin position="3"/>
        <end position="129"/>
    </location>
</feature>
<evidence type="ECO:0000313" key="17">
    <source>
        <dbReference type="Proteomes" id="UP000824988"/>
    </source>
</evidence>
<evidence type="ECO:0000256" key="1">
    <source>
        <dbReference type="ARBA" id="ARBA00001946"/>
    </source>
</evidence>
<protein>
    <recommendedName>
        <fullName evidence="9">8-oxo-dGTP diphosphatase</fullName>
    </recommendedName>
    <alternativeName>
        <fullName evidence="12">7,8-dihydro-8-oxoguanine-triphosphatase</fullName>
    </alternativeName>
    <alternativeName>
        <fullName evidence="11">Mutator protein MutT</fullName>
    </alternativeName>
    <alternativeName>
        <fullName evidence="10">dGTP pyrophosphohydrolase</fullName>
    </alternativeName>
</protein>
<feature type="binding site" evidence="13">
    <location>
        <begin position="35"/>
        <end position="38"/>
    </location>
    <ligand>
        <name>8-oxo-dGTP</name>
        <dbReference type="ChEBI" id="CHEBI:77896"/>
    </ligand>
</feature>
<feature type="binding site" evidence="13">
    <location>
        <position position="24"/>
    </location>
    <ligand>
        <name>8-oxo-dGTP</name>
        <dbReference type="ChEBI" id="CHEBI:77896"/>
    </ligand>
</feature>
<accession>A0A8D4VPC8</accession>
<dbReference type="InterPro" id="IPR003561">
    <property type="entry name" value="Mutator_MutT"/>
</dbReference>
<dbReference type="FunFam" id="3.90.79.10:FF:000014">
    <property type="entry name" value="8-oxo-dGTP diphosphatase MutT"/>
    <property type="match status" value="1"/>
</dbReference>
<evidence type="ECO:0000256" key="2">
    <source>
        <dbReference type="ARBA" id="ARBA00005582"/>
    </source>
</evidence>
<dbReference type="InterPro" id="IPR000086">
    <property type="entry name" value="NUDIX_hydrolase_dom"/>
</dbReference>
<dbReference type="GO" id="GO:0008413">
    <property type="term" value="F:8-oxo-7,8-dihydroguanosine triphosphate pyrophosphatase activity"/>
    <property type="evidence" value="ECO:0007669"/>
    <property type="project" value="InterPro"/>
</dbReference>
<comment type="cofactor">
    <cofactor evidence="1 14">
        <name>Mg(2+)</name>
        <dbReference type="ChEBI" id="CHEBI:18420"/>
    </cofactor>
</comment>
<feature type="binding site" evidence="13">
    <location>
        <position position="120"/>
    </location>
    <ligand>
        <name>8-oxo-dGTP</name>
        <dbReference type="ChEBI" id="CHEBI:77896"/>
    </ligand>
</feature>
<dbReference type="PROSITE" id="PS51462">
    <property type="entry name" value="NUDIX"/>
    <property type="match status" value="1"/>
</dbReference>
<keyword evidence="4" id="KW-0227">DNA damage</keyword>
<dbReference type="PANTHER" id="PTHR47707:SF1">
    <property type="entry name" value="NUDIX HYDROLASE FAMILY PROTEIN"/>
    <property type="match status" value="1"/>
</dbReference>
<comment type="catalytic activity">
    <reaction evidence="8">
        <text>8-oxo-GTP + H2O = 8-oxo-GMP + diphosphate + H(+)</text>
        <dbReference type="Rhea" id="RHEA:67616"/>
        <dbReference type="ChEBI" id="CHEBI:15377"/>
        <dbReference type="ChEBI" id="CHEBI:15378"/>
        <dbReference type="ChEBI" id="CHEBI:33019"/>
        <dbReference type="ChEBI" id="CHEBI:143553"/>
        <dbReference type="ChEBI" id="CHEBI:145694"/>
    </reaction>
</comment>
<gene>
    <name evidence="16" type="ORF">MoryE10_08250</name>
</gene>
<dbReference type="InterPro" id="IPR047127">
    <property type="entry name" value="MutT-like"/>
</dbReference>
<dbReference type="CDD" id="cd00564">
    <property type="entry name" value="TMP_TenI"/>
    <property type="match status" value="1"/>
</dbReference>
<dbReference type="CDD" id="cd03425">
    <property type="entry name" value="NUDIX_MutT_NudA_like"/>
    <property type="match status" value="1"/>
</dbReference>
<evidence type="ECO:0000256" key="14">
    <source>
        <dbReference type="PIRSR" id="PIRSR603561-2"/>
    </source>
</evidence>
<sequence>MTSPIHVAVGVVRNPQGQILIARRPLHTHLGGLWEFPGGKLEAGENAERALARELAEEIGIRVLTCRPLIKLRHSYPERQVLLDVWRVDAFDGAPHGRENQPVAWVSPDELGNYAFPDGNRPIVAAVRLPDRYAILGAQPPADAPAALERLERLAASGIVLAQLRAHGLDEADYRRLAQPLLRRAEALGLRLLLNAAPELAQELGAAGVHLNSTRLMALRQRPLPAGLWVAASCHDAEQLAQAQAIGADFAVLSPVQTTASHPEAKPLGWRRYAELVDGAGLPVYALGGLTPADIATAQRHGGQGIAAIRAFLA</sequence>
<dbReference type="NCBIfam" id="TIGR00586">
    <property type="entry name" value="mutt"/>
    <property type="match status" value="1"/>
</dbReference>
<dbReference type="GO" id="GO:0035539">
    <property type="term" value="F:8-oxo-7,8-dihydrodeoxyguanosine triphosphate pyrophosphatase activity"/>
    <property type="evidence" value="ECO:0007669"/>
    <property type="project" value="TreeGrafter"/>
</dbReference>
<name>A0A8D4VPC8_9GAMM</name>
<keyword evidence="17" id="KW-1185">Reference proteome</keyword>
<evidence type="ECO:0000256" key="7">
    <source>
        <dbReference type="ARBA" id="ARBA00023204"/>
    </source>
</evidence>
<dbReference type="Pfam" id="PF02581">
    <property type="entry name" value="TMP-TENI"/>
    <property type="match status" value="1"/>
</dbReference>
<keyword evidence="7" id="KW-0234">DNA repair</keyword>
<dbReference type="GO" id="GO:0046872">
    <property type="term" value="F:metal ion binding"/>
    <property type="evidence" value="ECO:0007669"/>
    <property type="project" value="UniProtKB-KW"/>
</dbReference>
<feature type="binding site" evidence="13">
    <location>
        <position position="29"/>
    </location>
    <ligand>
        <name>8-oxo-dGTP</name>
        <dbReference type="ChEBI" id="CHEBI:77896"/>
    </ligand>
</feature>
<comment type="similarity">
    <text evidence="2">Belongs to the Nudix hydrolase family.</text>
</comment>
<dbReference type="InterPro" id="IPR029119">
    <property type="entry name" value="MutY_C"/>
</dbReference>
<evidence type="ECO:0000256" key="12">
    <source>
        <dbReference type="ARBA" id="ARBA00042798"/>
    </source>
</evidence>
<proteinExistence type="inferred from homology"/>
<dbReference type="EMBL" id="AP019782">
    <property type="protein sequence ID" value="BBL70219.1"/>
    <property type="molecule type" value="Genomic_DNA"/>
</dbReference>
<dbReference type="InterPro" id="IPR022998">
    <property type="entry name" value="ThiamineP_synth_TenI"/>
</dbReference>
<evidence type="ECO:0000256" key="3">
    <source>
        <dbReference type="ARBA" id="ARBA00022723"/>
    </source>
</evidence>
<dbReference type="Pfam" id="PF14815">
    <property type="entry name" value="NUDIX_4"/>
    <property type="match status" value="1"/>
</dbReference>
<evidence type="ECO:0000259" key="15">
    <source>
        <dbReference type="PROSITE" id="PS51462"/>
    </source>
</evidence>
<dbReference type="AlphaFoldDB" id="A0A8D4VPC8"/>
<evidence type="ECO:0000256" key="6">
    <source>
        <dbReference type="ARBA" id="ARBA00022842"/>
    </source>
</evidence>
<dbReference type="GO" id="GO:0044716">
    <property type="term" value="F:8-oxo-GDP phosphatase activity"/>
    <property type="evidence" value="ECO:0007669"/>
    <property type="project" value="TreeGrafter"/>
</dbReference>
<feature type="binding site" evidence="14">
    <location>
        <position position="38"/>
    </location>
    <ligand>
        <name>Mg(2+)</name>
        <dbReference type="ChEBI" id="CHEBI:18420"/>
    </ligand>
</feature>
<evidence type="ECO:0000313" key="16">
    <source>
        <dbReference type="EMBL" id="BBL70219.1"/>
    </source>
</evidence>
<keyword evidence="6 14" id="KW-0460">Magnesium</keyword>
<dbReference type="Proteomes" id="UP000824988">
    <property type="component" value="Chromosome"/>
</dbReference>
<evidence type="ECO:0000256" key="9">
    <source>
        <dbReference type="ARBA" id="ARBA00040794"/>
    </source>
</evidence>
<evidence type="ECO:0000256" key="11">
    <source>
        <dbReference type="ARBA" id="ARBA00041979"/>
    </source>
</evidence>
<reference evidence="16" key="1">
    <citation type="submission" date="2019-06" db="EMBL/GenBank/DDBJ databases">
        <title>Complete genome sequence of Methylogaea oryzae strain JCM16910.</title>
        <authorList>
            <person name="Asakawa S."/>
        </authorList>
    </citation>
    <scope>NUCLEOTIDE SEQUENCE</scope>
    <source>
        <strain evidence="16">E10</strain>
    </source>
</reference>
<dbReference type="PROSITE" id="PS00893">
    <property type="entry name" value="NUDIX_BOX"/>
    <property type="match status" value="1"/>
</dbReference>
<dbReference type="PANTHER" id="PTHR47707">
    <property type="entry name" value="8-OXO-DGTP DIPHOSPHATASE"/>
    <property type="match status" value="1"/>
</dbReference>
<dbReference type="RefSeq" id="WP_221048303.1">
    <property type="nucleotide sequence ID" value="NZ_AP019782.1"/>
</dbReference>
<dbReference type="GO" id="GO:0044715">
    <property type="term" value="F:8-oxo-dGDP phosphatase activity"/>
    <property type="evidence" value="ECO:0007669"/>
    <property type="project" value="TreeGrafter"/>
</dbReference>
<organism evidence="16 17">
    <name type="scientific">Methylogaea oryzae</name>
    <dbReference type="NCBI Taxonomy" id="1295382"/>
    <lineage>
        <taxon>Bacteria</taxon>
        <taxon>Pseudomonadati</taxon>
        <taxon>Pseudomonadota</taxon>
        <taxon>Gammaproteobacteria</taxon>
        <taxon>Methylococcales</taxon>
        <taxon>Methylococcaceae</taxon>
        <taxon>Methylogaea</taxon>
    </lineage>
</organism>
<dbReference type="InterPro" id="IPR020084">
    <property type="entry name" value="NUDIX_hydrolase_CS"/>
</dbReference>
<evidence type="ECO:0000256" key="5">
    <source>
        <dbReference type="ARBA" id="ARBA00022801"/>
    </source>
</evidence>
<evidence type="ECO:0000256" key="8">
    <source>
        <dbReference type="ARBA" id="ARBA00036904"/>
    </source>
</evidence>
<feature type="binding site" evidence="14">
    <location>
        <position position="58"/>
    </location>
    <ligand>
        <name>Mg(2+)</name>
        <dbReference type="ChEBI" id="CHEBI:18420"/>
    </ligand>
</feature>
<keyword evidence="3 14" id="KW-0479">Metal-binding</keyword>
<dbReference type="GO" id="GO:0006281">
    <property type="term" value="P:DNA repair"/>
    <property type="evidence" value="ECO:0007669"/>
    <property type="project" value="UniProtKB-KW"/>
</dbReference>
<keyword evidence="5" id="KW-0378">Hydrolase</keyword>
<evidence type="ECO:0000256" key="10">
    <source>
        <dbReference type="ARBA" id="ARBA00041592"/>
    </source>
</evidence>
<dbReference type="NCBIfam" id="NF006530">
    <property type="entry name" value="PRK08999.1"/>
    <property type="match status" value="1"/>
</dbReference>